<evidence type="ECO:0008006" key="5">
    <source>
        <dbReference type="Google" id="ProtNLM"/>
    </source>
</evidence>
<evidence type="ECO:0000256" key="1">
    <source>
        <dbReference type="SAM" id="MobiDB-lite"/>
    </source>
</evidence>
<keyword evidence="4" id="KW-1185">Reference proteome</keyword>
<dbReference type="RefSeq" id="WP_098244342.1">
    <property type="nucleotide sequence ID" value="NZ_CP022685.1"/>
</dbReference>
<dbReference type="AlphaFoldDB" id="A0A291QEU5"/>
<feature type="region of interest" description="Disordered" evidence="1">
    <location>
        <begin position="153"/>
        <end position="199"/>
    </location>
</feature>
<protein>
    <recommendedName>
        <fullName evidence="5">Secreted protein</fullName>
    </recommendedName>
</protein>
<name>A0A291QEU5_9ACTN</name>
<dbReference type="KEGG" id="sfk:KY5_4937c"/>
<evidence type="ECO:0000313" key="4">
    <source>
        <dbReference type="Proteomes" id="UP000221011"/>
    </source>
</evidence>
<feature type="compositionally biased region" description="Basic and acidic residues" evidence="1">
    <location>
        <begin position="233"/>
        <end position="246"/>
    </location>
</feature>
<evidence type="ECO:0000313" key="3">
    <source>
        <dbReference type="EMBL" id="ATL29955.1"/>
    </source>
</evidence>
<evidence type="ECO:0000256" key="2">
    <source>
        <dbReference type="SAM" id="SignalP"/>
    </source>
</evidence>
<sequence length="246" mass="25834">MGKARGAWGSAVGLAAATALVVLSAPHAVAGGPTSVLLVSPESTEAAALYNNDARYGQLERSLEPAGALDGPGEQPPGLGIGESTRQINITWMVHDVSTWRVDRVYPPLSGKKGADVWVHRSTDVASLNGTWYKARDPERLRSLLKQLGLMGKASQEGHSGIAPSDEETPAAPAAPEKREDPQAAEARGGSGGSSDTEWWWAIPGAGAGAVAALLLRGPVTEGWAAASAWRRRPQDRGPRQKLRDL</sequence>
<organism evidence="3 4">
    <name type="scientific">Streptomyces formicae</name>
    <dbReference type="NCBI Taxonomy" id="1616117"/>
    <lineage>
        <taxon>Bacteria</taxon>
        <taxon>Bacillati</taxon>
        <taxon>Actinomycetota</taxon>
        <taxon>Actinomycetes</taxon>
        <taxon>Kitasatosporales</taxon>
        <taxon>Streptomycetaceae</taxon>
        <taxon>Streptomyces</taxon>
    </lineage>
</organism>
<reference evidence="3 4" key="1">
    <citation type="submission" date="2017-08" db="EMBL/GenBank/DDBJ databases">
        <title>Complete Genome Sequence of Streptomyces formicae KY5, the formicamycin producer.</title>
        <authorList>
            <person name="Holmes N.A."/>
            <person name="Devine R."/>
            <person name="Qin Z."/>
            <person name="Seipke R.F."/>
            <person name="Wilkinson B."/>
            <person name="Hutchings M.I."/>
        </authorList>
    </citation>
    <scope>NUCLEOTIDE SEQUENCE [LARGE SCALE GENOMIC DNA]</scope>
    <source>
        <strain evidence="3 4">KY5</strain>
    </source>
</reference>
<feature type="region of interest" description="Disordered" evidence="1">
    <location>
        <begin position="64"/>
        <end position="83"/>
    </location>
</feature>
<feature type="signal peptide" evidence="2">
    <location>
        <begin position="1"/>
        <end position="30"/>
    </location>
</feature>
<gene>
    <name evidence="3" type="ORF">KY5_4937c</name>
</gene>
<feature type="region of interest" description="Disordered" evidence="1">
    <location>
        <begin position="225"/>
        <end position="246"/>
    </location>
</feature>
<feature type="chain" id="PRO_5012787437" description="Secreted protein" evidence="2">
    <location>
        <begin position="31"/>
        <end position="246"/>
    </location>
</feature>
<proteinExistence type="predicted"/>
<dbReference type="EMBL" id="CP022685">
    <property type="protein sequence ID" value="ATL29955.1"/>
    <property type="molecule type" value="Genomic_DNA"/>
</dbReference>
<keyword evidence="2" id="KW-0732">Signal</keyword>
<dbReference type="Proteomes" id="UP000221011">
    <property type="component" value="Chromosome"/>
</dbReference>
<accession>A0A291QEU5</accession>